<dbReference type="GO" id="GO:0005886">
    <property type="term" value="C:plasma membrane"/>
    <property type="evidence" value="ECO:0007669"/>
    <property type="project" value="UniProtKB-SubCell"/>
</dbReference>
<evidence type="ECO:0000256" key="6">
    <source>
        <dbReference type="ARBA" id="ARBA00023136"/>
    </source>
</evidence>
<keyword evidence="3" id="KW-1003">Cell membrane</keyword>
<dbReference type="RefSeq" id="WP_106162593.1">
    <property type="nucleotide sequence ID" value="NZ_JAGDDX010000003.1"/>
</dbReference>
<comment type="function">
    <text evidence="7">Part of the tripartite ATP-independent periplasmic (TRAP) transport system.</text>
</comment>
<dbReference type="AlphaFoldDB" id="A0A2T1ALP7"/>
<dbReference type="OrthoDB" id="6183232at2"/>
<keyword evidence="7" id="KW-0997">Cell inner membrane</keyword>
<organism evidence="9 10">
    <name type="scientific">Tritonibacter scottomollicae</name>
    <name type="common">Epibacterium scottomollicae</name>
    <dbReference type="NCBI Taxonomy" id="483013"/>
    <lineage>
        <taxon>Bacteria</taxon>
        <taxon>Pseudomonadati</taxon>
        <taxon>Pseudomonadota</taxon>
        <taxon>Alphaproteobacteria</taxon>
        <taxon>Rhodobacterales</taxon>
        <taxon>Paracoccaceae</taxon>
        <taxon>Tritonibacter</taxon>
    </lineage>
</organism>
<evidence type="ECO:0000313" key="10">
    <source>
        <dbReference type="Proteomes" id="UP000237718"/>
    </source>
</evidence>
<protein>
    <recommendedName>
        <fullName evidence="7">TRAP transporter small permease protein</fullName>
    </recommendedName>
</protein>
<dbReference type="Pfam" id="PF04290">
    <property type="entry name" value="DctQ"/>
    <property type="match status" value="1"/>
</dbReference>
<comment type="subunit">
    <text evidence="7">The complex comprises the extracytoplasmic solute receptor protein and the two transmembrane proteins.</text>
</comment>
<accession>A0A2T1ALP7</accession>
<keyword evidence="4 7" id="KW-0812">Transmembrane</keyword>
<evidence type="ECO:0000256" key="1">
    <source>
        <dbReference type="ARBA" id="ARBA00004651"/>
    </source>
</evidence>
<comment type="subcellular location">
    <subcellularLocation>
        <location evidence="7">Cell inner membrane</location>
        <topology evidence="7">Multi-pass membrane protein</topology>
    </subcellularLocation>
    <subcellularLocation>
        <location evidence="1">Cell membrane</location>
        <topology evidence="1">Multi-pass membrane protein</topology>
    </subcellularLocation>
</comment>
<dbReference type="Proteomes" id="UP000237718">
    <property type="component" value="Unassembled WGS sequence"/>
</dbReference>
<comment type="caution">
    <text evidence="7">Lacks conserved residue(s) required for the propagation of feature annotation.</text>
</comment>
<feature type="transmembrane region" description="Helical" evidence="7">
    <location>
        <begin position="150"/>
        <end position="172"/>
    </location>
</feature>
<evidence type="ECO:0000259" key="8">
    <source>
        <dbReference type="Pfam" id="PF04290"/>
    </source>
</evidence>
<keyword evidence="5 7" id="KW-1133">Transmembrane helix</keyword>
<reference evidence="9 10" key="1">
    <citation type="submission" date="2018-03" db="EMBL/GenBank/DDBJ databases">
        <title>Genomic Encyclopedia of Archaeal and Bacterial Type Strains, Phase II (KMG-II): from individual species to whole genera.</title>
        <authorList>
            <person name="Goeker M."/>
        </authorList>
    </citation>
    <scope>NUCLEOTIDE SEQUENCE [LARGE SCALE GENOMIC DNA]</scope>
    <source>
        <strain evidence="9 10">DSM 25328</strain>
    </source>
</reference>
<evidence type="ECO:0000256" key="4">
    <source>
        <dbReference type="ARBA" id="ARBA00022692"/>
    </source>
</evidence>
<evidence type="ECO:0000313" key="9">
    <source>
        <dbReference type="EMBL" id="PRZ49535.1"/>
    </source>
</evidence>
<gene>
    <name evidence="9" type="ORF">CLV89_102280</name>
</gene>
<evidence type="ECO:0000256" key="5">
    <source>
        <dbReference type="ARBA" id="ARBA00022989"/>
    </source>
</evidence>
<keyword evidence="6 7" id="KW-0472">Membrane</keyword>
<comment type="similarity">
    <text evidence="7">Belongs to the TRAP transporter small permease family.</text>
</comment>
<feature type="domain" description="Tripartite ATP-independent periplasmic transporters DctQ component" evidence="8">
    <location>
        <begin position="52"/>
        <end position="171"/>
    </location>
</feature>
<comment type="caution">
    <text evidence="9">The sequence shown here is derived from an EMBL/GenBank/DDBJ whole genome shotgun (WGS) entry which is preliminary data.</text>
</comment>
<evidence type="ECO:0000256" key="2">
    <source>
        <dbReference type="ARBA" id="ARBA00022448"/>
    </source>
</evidence>
<dbReference type="InterPro" id="IPR055348">
    <property type="entry name" value="DctQ"/>
</dbReference>
<proteinExistence type="inferred from homology"/>
<feature type="transmembrane region" description="Helical" evidence="7">
    <location>
        <begin position="74"/>
        <end position="96"/>
    </location>
</feature>
<evidence type="ECO:0000256" key="7">
    <source>
        <dbReference type="RuleBase" id="RU369079"/>
    </source>
</evidence>
<sequence length="193" mass="20764">MHNYMMGLARIMAMIGGAVLTLLILLTCISIAGRLLNGVFHSDGIEAMMPQFADWMTAHVGPVNGDFELVEAGVAFAIFSFIPLCQITAGHAAVDVFANSFPPRANRILRMVTEIIFALVLVLIAWRLGAGTVSKFENGETSFLLEFPTWWAYGTSLVAAVVAAIVGIYMAAVRSIEALTGRILVQDGVETQS</sequence>
<evidence type="ECO:0000256" key="3">
    <source>
        <dbReference type="ARBA" id="ARBA00022475"/>
    </source>
</evidence>
<feature type="transmembrane region" description="Helical" evidence="7">
    <location>
        <begin position="108"/>
        <end position="130"/>
    </location>
</feature>
<keyword evidence="2 7" id="KW-0813">Transport</keyword>
<name>A0A2T1ALP7_TRISK</name>
<dbReference type="GO" id="GO:0022857">
    <property type="term" value="F:transmembrane transporter activity"/>
    <property type="evidence" value="ECO:0007669"/>
    <property type="project" value="UniProtKB-UniRule"/>
</dbReference>
<dbReference type="EMBL" id="PVUF01000002">
    <property type="protein sequence ID" value="PRZ49535.1"/>
    <property type="molecule type" value="Genomic_DNA"/>
</dbReference>